<dbReference type="AlphaFoldDB" id="A0ABD0U113"/>
<evidence type="ECO:0000313" key="4">
    <source>
        <dbReference type="EMBL" id="KAL0905678.1"/>
    </source>
</evidence>
<protein>
    <recommendedName>
        <fullName evidence="3">Glutaredoxin domain-containing protein</fullName>
    </recommendedName>
</protein>
<proteinExistence type="inferred from homology"/>
<feature type="domain" description="Glutaredoxin" evidence="3">
    <location>
        <begin position="174"/>
        <end position="231"/>
    </location>
</feature>
<comment type="function">
    <text evidence="1">May only reduce GSH-thiol disulfides, but not protein disulfides.</text>
</comment>
<dbReference type="PANTHER" id="PTHR10293">
    <property type="entry name" value="GLUTAREDOXIN FAMILY MEMBER"/>
    <property type="match status" value="1"/>
</dbReference>
<evidence type="ECO:0000259" key="3">
    <source>
        <dbReference type="Pfam" id="PF00462"/>
    </source>
</evidence>
<sequence>MVRGGMVTYHYGRLLGQEAWTTGGGGRLNYGNQVMRGGWKKCGIPTLDIRGKHEVITTTATLEEEEAIGAVMILCFDILSDDDVREGMKFSNWRTFPQLYCKSELVGGCDIAVARQVSGELKDVFRDHGILLISKENLPYSGAQGSGNVVIAGSTTFSTTLASRLGTLINSSLVVLFMKGKPKEPKCGFSSKVVEFLKQEKIKFQSFNVLSDEEVRQGLKTFSNWSSFPQL</sequence>
<dbReference type="Pfam" id="PF00462">
    <property type="entry name" value="Glutaredoxin"/>
    <property type="match status" value="1"/>
</dbReference>
<dbReference type="SUPFAM" id="SSF52833">
    <property type="entry name" value="Thioredoxin-like"/>
    <property type="match status" value="2"/>
</dbReference>
<dbReference type="PANTHER" id="PTHR10293:SF73">
    <property type="entry name" value="GLUTAREDOXIN-3"/>
    <property type="match status" value="1"/>
</dbReference>
<dbReference type="InterPro" id="IPR036249">
    <property type="entry name" value="Thioredoxin-like_sf"/>
</dbReference>
<organism evidence="4 5">
    <name type="scientific">Dendrobium thyrsiflorum</name>
    <name type="common">Pinecone-like raceme dendrobium</name>
    <name type="synonym">Orchid</name>
    <dbReference type="NCBI Taxonomy" id="117978"/>
    <lineage>
        <taxon>Eukaryota</taxon>
        <taxon>Viridiplantae</taxon>
        <taxon>Streptophyta</taxon>
        <taxon>Embryophyta</taxon>
        <taxon>Tracheophyta</taxon>
        <taxon>Spermatophyta</taxon>
        <taxon>Magnoliopsida</taxon>
        <taxon>Liliopsida</taxon>
        <taxon>Asparagales</taxon>
        <taxon>Orchidaceae</taxon>
        <taxon>Epidendroideae</taxon>
        <taxon>Malaxideae</taxon>
        <taxon>Dendrobiinae</taxon>
        <taxon>Dendrobium</taxon>
    </lineage>
</organism>
<reference evidence="4 5" key="1">
    <citation type="journal article" date="2024" name="Plant Biotechnol. J.">
        <title>Dendrobium thyrsiflorum genome and its molecular insights into genes involved in important horticultural traits.</title>
        <authorList>
            <person name="Chen B."/>
            <person name="Wang J.Y."/>
            <person name="Zheng P.J."/>
            <person name="Li K.L."/>
            <person name="Liang Y.M."/>
            <person name="Chen X.F."/>
            <person name="Zhang C."/>
            <person name="Zhao X."/>
            <person name="He X."/>
            <person name="Zhang G.Q."/>
            <person name="Liu Z.J."/>
            <person name="Xu Q."/>
        </authorList>
    </citation>
    <scope>NUCLEOTIDE SEQUENCE [LARGE SCALE GENOMIC DNA]</scope>
    <source>
        <strain evidence="4">GZMU011</strain>
    </source>
</reference>
<dbReference type="PROSITE" id="PS51354">
    <property type="entry name" value="GLUTAREDOXIN_2"/>
    <property type="match status" value="2"/>
</dbReference>
<dbReference type="InterPro" id="IPR002109">
    <property type="entry name" value="Glutaredoxin"/>
</dbReference>
<accession>A0ABD0U113</accession>
<gene>
    <name evidence="4" type="ORF">M5K25_024117</name>
</gene>
<name>A0ABD0U113_DENTH</name>
<evidence type="ECO:0000256" key="1">
    <source>
        <dbReference type="ARBA" id="ARBA00002426"/>
    </source>
</evidence>
<dbReference type="Gene3D" id="3.40.30.10">
    <property type="entry name" value="Glutaredoxin"/>
    <property type="match status" value="2"/>
</dbReference>
<dbReference type="EMBL" id="JANQDX010000018">
    <property type="protein sequence ID" value="KAL0905678.1"/>
    <property type="molecule type" value="Genomic_DNA"/>
</dbReference>
<keyword evidence="5" id="KW-1185">Reference proteome</keyword>
<evidence type="ECO:0000313" key="5">
    <source>
        <dbReference type="Proteomes" id="UP001552299"/>
    </source>
</evidence>
<comment type="caution">
    <text evidence="4">The sequence shown here is derived from an EMBL/GenBank/DDBJ whole genome shotgun (WGS) entry which is preliminary data.</text>
</comment>
<dbReference type="Proteomes" id="UP001552299">
    <property type="component" value="Unassembled WGS sequence"/>
</dbReference>
<comment type="similarity">
    <text evidence="2">Belongs to the glutaredoxin family. CGFS subfamily.</text>
</comment>
<evidence type="ECO:0000256" key="2">
    <source>
        <dbReference type="ARBA" id="ARBA00008983"/>
    </source>
</evidence>
<dbReference type="InterPro" id="IPR004480">
    <property type="entry name" value="Monothiol_GRX-rel"/>
</dbReference>